<evidence type="ECO:0000313" key="2">
    <source>
        <dbReference type="Proteomes" id="UP000224854"/>
    </source>
</evidence>
<dbReference type="Proteomes" id="UP000224854">
    <property type="component" value="Unassembled WGS sequence"/>
</dbReference>
<sequence>MRAVAHLLDAIKLWEEYYKTTLSDAYVRVGKETTMWNVWSRDRDWNIWDILRFHWEQTGWLCYYDHNPSLTDGLEPREAGLLGLFFTDQDGLRSPILKRGQIWTFNKTLACSAQDQAGHSRQVNAITKLFESIKPWASSSWQGVIEARIYHLRFSTDPFLQALITAWHWGKYICPGTISCTNRLTQGQLWLPRNARDMLRNILNKLRLGQRVCIVHKVPMPIVDKDTWYISGVGMSPNHGQRFL</sequence>
<proteinExistence type="predicted"/>
<protein>
    <submittedName>
        <fullName evidence="1">Uncharacterized protein</fullName>
    </submittedName>
</protein>
<dbReference type="OrthoDB" id="4920338at2759"/>
<reference evidence="1 2" key="1">
    <citation type="submission" date="2017-06" db="EMBL/GenBank/DDBJ databases">
        <title>Ant-infecting Ophiocordyceps genomes reveal a high diversity of potential behavioral manipulation genes and a possible major role for enterotoxins.</title>
        <authorList>
            <person name="De Bekker C."/>
            <person name="Evans H.C."/>
            <person name="Brachmann A."/>
            <person name="Hughes D.P."/>
        </authorList>
    </citation>
    <scope>NUCLEOTIDE SEQUENCE [LARGE SCALE GENOMIC DNA]</scope>
    <source>
        <strain evidence="1 2">1348a</strain>
    </source>
</reference>
<name>A0A2C5YRL7_9HYPO</name>
<dbReference type="EMBL" id="NJEU01000833">
    <property type="protein sequence ID" value="PHH70170.1"/>
    <property type="molecule type" value="Genomic_DNA"/>
</dbReference>
<organism evidence="1 2">
    <name type="scientific">Ophiocordyceps australis</name>
    <dbReference type="NCBI Taxonomy" id="1399860"/>
    <lineage>
        <taxon>Eukaryota</taxon>
        <taxon>Fungi</taxon>
        <taxon>Dikarya</taxon>
        <taxon>Ascomycota</taxon>
        <taxon>Pezizomycotina</taxon>
        <taxon>Sordariomycetes</taxon>
        <taxon>Hypocreomycetidae</taxon>
        <taxon>Hypocreales</taxon>
        <taxon>Ophiocordycipitaceae</taxon>
        <taxon>Ophiocordyceps</taxon>
    </lineage>
</organism>
<comment type="caution">
    <text evidence="1">The sequence shown here is derived from an EMBL/GenBank/DDBJ whole genome shotgun (WGS) entry which is preliminary data.</text>
</comment>
<gene>
    <name evidence="1" type="ORF">CDD82_7297</name>
</gene>
<dbReference type="AlphaFoldDB" id="A0A2C5YRL7"/>
<keyword evidence="2" id="KW-1185">Reference proteome</keyword>
<evidence type="ECO:0000313" key="1">
    <source>
        <dbReference type="EMBL" id="PHH70170.1"/>
    </source>
</evidence>
<accession>A0A2C5YRL7</accession>